<keyword evidence="2" id="KW-0238">DNA-binding</keyword>
<keyword evidence="6" id="KW-1185">Reference proteome</keyword>
<dbReference type="PANTHER" id="PTHR38445:SF9">
    <property type="entry name" value="HTH-TYPE TRANSCRIPTIONAL REPRESSOR YTRA"/>
    <property type="match status" value="1"/>
</dbReference>
<dbReference type="EMBL" id="BOPO01000007">
    <property type="protein sequence ID" value="GIL25548.1"/>
    <property type="molecule type" value="Genomic_DNA"/>
</dbReference>
<sequence>MSTVLRIDPADPAPPYEQLRSQLIAQIAGGSLPPGTQLPPVRRLASDLGLSHNTVARTYREMEAAGFLRTLGRRGTIVASPSPADPGIHQQAVELTRRYVGAMTDLGVDRAAVLGYVQRASGQ</sequence>
<dbReference type="SUPFAM" id="SSF46785">
    <property type="entry name" value="Winged helix' DNA-binding domain"/>
    <property type="match status" value="1"/>
</dbReference>
<accession>A0A8J4AB65</accession>
<dbReference type="CDD" id="cd07377">
    <property type="entry name" value="WHTH_GntR"/>
    <property type="match status" value="1"/>
</dbReference>
<evidence type="ECO:0000256" key="3">
    <source>
        <dbReference type="ARBA" id="ARBA00023163"/>
    </source>
</evidence>
<name>A0A8J4AB65_9ACTN</name>
<comment type="caution">
    <text evidence="5">The sequence shown here is derived from an EMBL/GenBank/DDBJ whole genome shotgun (WGS) entry which is preliminary data.</text>
</comment>
<keyword evidence="1" id="KW-0805">Transcription regulation</keyword>
<evidence type="ECO:0000313" key="6">
    <source>
        <dbReference type="Proteomes" id="UP000614996"/>
    </source>
</evidence>
<dbReference type="SMART" id="SM00345">
    <property type="entry name" value="HTH_GNTR"/>
    <property type="match status" value="1"/>
</dbReference>
<dbReference type="AlphaFoldDB" id="A0A8J4AB65"/>
<dbReference type="GO" id="GO:0003677">
    <property type="term" value="F:DNA binding"/>
    <property type="evidence" value="ECO:0007669"/>
    <property type="project" value="UniProtKB-KW"/>
</dbReference>
<feature type="domain" description="HTH gntR-type" evidence="4">
    <location>
        <begin position="13"/>
        <end position="81"/>
    </location>
</feature>
<dbReference type="PANTHER" id="PTHR38445">
    <property type="entry name" value="HTH-TYPE TRANSCRIPTIONAL REPRESSOR YTRA"/>
    <property type="match status" value="1"/>
</dbReference>
<dbReference type="InterPro" id="IPR036390">
    <property type="entry name" value="WH_DNA-bd_sf"/>
</dbReference>
<keyword evidence="3" id="KW-0804">Transcription</keyword>
<dbReference type="GO" id="GO:0003700">
    <property type="term" value="F:DNA-binding transcription factor activity"/>
    <property type="evidence" value="ECO:0007669"/>
    <property type="project" value="InterPro"/>
</dbReference>
<evidence type="ECO:0000259" key="4">
    <source>
        <dbReference type="PROSITE" id="PS50949"/>
    </source>
</evidence>
<protein>
    <submittedName>
        <fullName evidence="5">GntR family transcriptional regulator</fullName>
    </submittedName>
</protein>
<evidence type="ECO:0000256" key="2">
    <source>
        <dbReference type="ARBA" id="ARBA00023125"/>
    </source>
</evidence>
<dbReference type="Proteomes" id="UP000614996">
    <property type="component" value="Unassembled WGS sequence"/>
</dbReference>
<dbReference type="InterPro" id="IPR000524">
    <property type="entry name" value="Tscrpt_reg_HTH_GntR"/>
</dbReference>
<organism evidence="5 6">
    <name type="scientific">Actinocatenispora comari</name>
    <dbReference type="NCBI Taxonomy" id="2807577"/>
    <lineage>
        <taxon>Bacteria</taxon>
        <taxon>Bacillati</taxon>
        <taxon>Actinomycetota</taxon>
        <taxon>Actinomycetes</taxon>
        <taxon>Micromonosporales</taxon>
        <taxon>Micromonosporaceae</taxon>
        <taxon>Actinocatenispora</taxon>
    </lineage>
</organism>
<gene>
    <name evidence="5" type="ORF">NUM_08020</name>
</gene>
<evidence type="ECO:0000313" key="5">
    <source>
        <dbReference type="EMBL" id="GIL25548.1"/>
    </source>
</evidence>
<dbReference type="Gene3D" id="1.10.10.10">
    <property type="entry name" value="Winged helix-like DNA-binding domain superfamily/Winged helix DNA-binding domain"/>
    <property type="match status" value="1"/>
</dbReference>
<dbReference type="PROSITE" id="PS50949">
    <property type="entry name" value="HTH_GNTR"/>
    <property type="match status" value="1"/>
</dbReference>
<evidence type="ECO:0000256" key="1">
    <source>
        <dbReference type="ARBA" id="ARBA00023015"/>
    </source>
</evidence>
<proteinExistence type="predicted"/>
<dbReference type="InterPro" id="IPR036388">
    <property type="entry name" value="WH-like_DNA-bd_sf"/>
</dbReference>
<dbReference type="Pfam" id="PF00392">
    <property type="entry name" value="GntR"/>
    <property type="match status" value="1"/>
</dbReference>
<dbReference type="RefSeq" id="WP_207123163.1">
    <property type="nucleotide sequence ID" value="NZ_BOPO01000007.1"/>
</dbReference>
<reference evidence="6" key="1">
    <citation type="journal article" date="2021" name="Int. J. Syst. Evol. Microbiol.">
        <title>Actinocatenispora comari sp. nov., an endophytic actinomycete isolated from aerial parts of Comarum salesowianum.</title>
        <authorList>
            <person name="Oyunbileg N."/>
            <person name="Iizaka Y."/>
            <person name="Hamada M."/>
            <person name="Davaapurev B.O."/>
            <person name="Fukumoto A."/>
            <person name="Tsetseg B."/>
            <person name="Kato F."/>
            <person name="Tamura T."/>
            <person name="Batkhuu J."/>
            <person name="Anzai Y."/>
        </authorList>
    </citation>
    <scope>NUCLEOTIDE SEQUENCE [LARGE SCALE GENOMIC DNA]</scope>
    <source>
        <strain evidence="6">NUM-2625</strain>
    </source>
</reference>